<dbReference type="EMBL" id="MFZF01000010">
    <property type="protein sequence ID" value="OGK16846.1"/>
    <property type="molecule type" value="Genomic_DNA"/>
</dbReference>
<evidence type="ECO:0000313" key="3">
    <source>
        <dbReference type="Proteomes" id="UP000178372"/>
    </source>
</evidence>
<organism evidence="2 3">
    <name type="scientific">Candidatus Roizmanbacteria bacterium RIFCSPHIGHO2_01_FULL_39_12b</name>
    <dbReference type="NCBI Taxonomy" id="1802030"/>
    <lineage>
        <taxon>Bacteria</taxon>
        <taxon>Candidatus Roizmaniibacteriota</taxon>
    </lineage>
</organism>
<gene>
    <name evidence="2" type="ORF">A2690_03670</name>
</gene>
<feature type="transmembrane region" description="Helical" evidence="1">
    <location>
        <begin position="44"/>
        <end position="66"/>
    </location>
</feature>
<evidence type="ECO:0000256" key="1">
    <source>
        <dbReference type="SAM" id="Phobius"/>
    </source>
</evidence>
<keyword evidence="1" id="KW-1133">Transmembrane helix</keyword>
<name>A0A1F7GDC6_9BACT</name>
<keyword evidence="1" id="KW-0812">Transmembrane</keyword>
<protein>
    <recommendedName>
        <fullName evidence="4">Type II secretion system protein GspI C-terminal domain-containing protein</fullName>
    </recommendedName>
</protein>
<comment type="caution">
    <text evidence="2">The sequence shown here is derived from an EMBL/GenBank/DDBJ whole genome shotgun (WGS) entry which is preliminary data.</text>
</comment>
<keyword evidence="1" id="KW-0472">Membrane</keyword>
<dbReference type="Proteomes" id="UP000178372">
    <property type="component" value="Unassembled WGS sequence"/>
</dbReference>
<evidence type="ECO:0000313" key="2">
    <source>
        <dbReference type="EMBL" id="OGK16846.1"/>
    </source>
</evidence>
<evidence type="ECO:0008006" key="4">
    <source>
        <dbReference type="Google" id="ProtNLM"/>
    </source>
</evidence>
<dbReference type="AlphaFoldDB" id="A0A1F7GDC6"/>
<accession>A0A1F7GDC6</accession>
<proteinExistence type="predicted"/>
<reference evidence="2 3" key="1">
    <citation type="journal article" date="2016" name="Nat. Commun.">
        <title>Thousands of microbial genomes shed light on interconnected biogeochemical processes in an aquifer system.</title>
        <authorList>
            <person name="Anantharaman K."/>
            <person name="Brown C.T."/>
            <person name="Hug L.A."/>
            <person name="Sharon I."/>
            <person name="Castelle C.J."/>
            <person name="Probst A.J."/>
            <person name="Thomas B.C."/>
            <person name="Singh A."/>
            <person name="Wilkins M.J."/>
            <person name="Karaoz U."/>
            <person name="Brodie E.L."/>
            <person name="Williams K.H."/>
            <person name="Hubbard S.S."/>
            <person name="Banfield J.F."/>
        </authorList>
    </citation>
    <scope>NUCLEOTIDE SEQUENCE [LARGE SCALE GENOMIC DNA]</scope>
</reference>
<sequence>MKINQANFAAVTNNYRDKVTGIKKNIQRLIRHARLESGFSIIEVLIFTLLSSIVLIGMSYATLISIKNSKESQNKTLSTRYMQQAQEWLRGEKELDWNTFVDSLSSSTYCINTIPQTISEISTFLGTCAEDDFSLGTSFKRELTIVSINADKTEVIYKVQIYWHDGPNVATSQVSSLLAQWE</sequence>